<accession>X0ZA84</accession>
<reference evidence="2" key="1">
    <citation type="journal article" date="2014" name="Front. Microbiol.">
        <title>High frequency of phylogenetically diverse reductive dehalogenase-homologous genes in deep subseafloor sedimentary metagenomes.</title>
        <authorList>
            <person name="Kawai M."/>
            <person name="Futagami T."/>
            <person name="Toyoda A."/>
            <person name="Takaki Y."/>
            <person name="Nishi S."/>
            <person name="Hori S."/>
            <person name="Arai W."/>
            <person name="Tsubouchi T."/>
            <person name="Morono Y."/>
            <person name="Uchiyama I."/>
            <person name="Ito T."/>
            <person name="Fujiyama A."/>
            <person name="Inagaki F."/>
            <person name="Takami H."/>
        </authorList>
    </citation>
    <scope>NUCLEOTIDE SEQUENCE</scope>
    <source>
        <strain evidence="2">Expedition CK06-06</strain>
    </source>
</reference>
<feature type="domain" description="Lon protease AAA" evidence="1">
    <location>
        <begin position="3"/>
        <end position="78"/>
    </location>
</feature>
<gene>
    <name evidence="2" type="ORF">S01H4_06820</name>
</gene>
<dbReference type="AlphaFoldDB" id="X0ZA84"/>
<organism evidence="2">
    <name type="scientific">marine sediment metagenome</name>
    <dbReference type="NCBI Taxonomy" id="412755"/>
    <lineage>
        <taxon>unclassified sequences</taxon>
        <taxon>metagenomes</taxon>
        <taxon>ecological metagenomes</taxon>
    </lineage>
</organism>
<comment type="caution">
    <text evidence="2">The sequence shown here is derived from an EMBL/GenBank/DDBJ whole genome shotgun (WGS) entry which is preliminary data.</text>
</comment>
<protein>
    <recommendedName>
        <fullName evidence="1">Lon protease AAA domain-containing protein</fullName>
    </recommendedName>
</protein>
<proteinExistence type="predicted"/>
<dbReference type="Gene3D" id="3.40.50.300">
    <property type="entry name" value="P-loop containing nucleotide triphosphate hydrolases"/>
    <property type="match status" value="1"/>
</dbReference>
<dbReference type="EMBL" id="BART01002158">
    <property type="protein sequence ID" value="GAG57308.1"/>
    <property type="molecule type" value="Genomic_DNA"/>
</dbReference>
<dbReference type="Pfam" id="PF13654">
    <property type="entry name" value="AAA_32"/>
    <property type="match status" value="1"/>
</dbReference>
<name>X0ZA84_9ZZZZ</name>
<evidence type="ECO:0000313" key="2">
    <source>
        <dbReference type="EMBL" id="GAG57308.1"/>
    </source>
</evidence>
<evidence type="ECO:0000259" key="1">
    <source>
        <dbReference type="Pfam" id="PF13654"/>
    </source>
</evidence>
<dbReference type="InterPro" id="IPR027417">
    <property type="entry name" value="P-loop_NTPase"/>
</dbReference>
<dbReference type="Gene3D" id="1.10.8.60">
    <property type="match status" value="1"/>
</dbReference>
<sequence length="127" mass="14663">DTLIEPGVWQALKRTLRNRKIEIQNYAPFYMISISALKPELIDCDIKVAMVGDAFLYHILYNRDEDFKKIFKVRADFDSVMDVKRESVMQYANFVKNIVTNEKLVPFNCDAVAAVVEFGMRLSCKSS</sequence>
<dbReference type="InterPro" id="IPR041699">
    <property type="entry name" value="AAA_32"/>
</dbReference>
<feature type="non-terminal residue" evidence="2">
    <location>
        <position position="1"/>
    </location>
</feature>